<dbReference type="EMBL" id="CP027754">
    <property type="protein sequence ID" value="AZE55209.1"/>
    <property type="molecule type" value="Genomic_DNA"/>
</dbReference>
<dbReference type="InterPro" id="IPR006726">
    <property type="entry name" value="PHBA_efflux_AaeB/fusaric-R"/>
</dbReference>
<dbReference type="Pfam" id="PF04632">
    <property type="entry name" value="FUSC"/>
    <property type="match status" value="1"/>
</dbReference>
<feature type="transmembrane region" description="Helical" evidence="1">
    <location>
        <begin position="300"/>
        <end position="316"/>
    </location>
</feature>
<feature type="transmembrane region" description="Helical" evidence="1">
    <location>
        <begin position="430"/>
        <end position="447"/>
    </location>
</feature>
<evidence type="ECO:0000313" key="3">
    <source>
        <dbReference type="Proteomes" id="UP000268696"/>
    </source>
</evidence>
<dbReference type="GO" id="GO:0022857">
    <property type="term" value="F:transmembrane transporter activity"/>
    <property type="evidence" value="ECO:0007669"/>
    <property type="project" value="InterPro"/>
</dbReference>
<feature type="transmembrane region" description="Helical" evidence="1">
    <location>
        <begin position="66"/>
        <end position="84"/>
    </location>
</feature>
<feature type="transmembrane region" description="Helical" evidence="1">
    <location>
        <begin position="351"/>
        <end position="372"/>
    </location>
</feature>
<evidence type="ECO:0000313" key="2">
    <source>
        <dbReference type="EMBL" id="AZE55209.1"/>
    </source>
</evidence>
<keyword evidence="1" id="KW-1133">Transmembrane helix</keyword>
<sequence>MPSKGQVFVKAAYRCLGTLTGAGFAFLIIPLANHVISFLCALCIWVALCAFIACLLRGFRSYCAQLAGYTATIIGGFVLISPSIEHDGVAVERLVMVFTGIAVSAILTVFFAPDADLRRKDVQLQALKSRAIKRAGELIGKNQEALGPDFWNAIAEFESDYAFAAIESRSARRRLVEIRQALAAMTTFLAAVRALTGVMDTAHGAIAEVLRVTFDDVSAALQARTSARGSIQALSETAARLMSKNLSPSLQDRAVATKLRDVCAALTRIVEPHEIPELLTTDAIFAIPQFHHDWSRSGSVALRTLIAMGLMAVLWVQTGAGVGWIFAFVMTSVACCLFGTFPGSRQAMKGFAIAVGAAVACFLVFAVCQALFAFEASMAVAFLTMGCLLGCVPLANGYKRAMDYNTNFTVLMLGVSAQSVPLFISLETGLAMVVGILVSYLVFRVPFRGDDARFTAFKSQITCNLARLDKGRGIKPQTWESYMNDVVVQVSLSNFSREQQRALFAWCQQTLDSGLELIAIERRKALARLDARQCEQLETAMADVEAGSLGSRSQSLLDLATSLLASESGSSKVSGTQVQQIAASLAYLGLRKEALDPKH</sequence>
<keyword evidence="1" id="KW-0812">Transmembrane</keyword>
<reference evidence="2 3" key="1">
    <citation type="submission" date="2018-03" db="EMBL/GenBank/DDBJ databases">
        <title>Diversity of phytobeneficial traits revealed by whole-genome analysis of worldwide-isolated phenazine-producing Pseudomonas spp.</title>
        <authorList>
            <person name="Biessy A."/>
            <person name="Novinscak A."/>
            <person name="Blom J."/>
            <person name="Leger G."/>
            <person name="Thomashow L.S."/>
            <person name="Cazorla F.M."/>
            <person name="Josic D."/>
            <person name="Filion M."/>
        </authorList>
    </citation>
    <scope>NUCLEOTIDE SEQUENCE [LARGE SCALE GENOMIC DNA]</scope>
    <source>
        <strain evidence="2 3">30B</strain>
    </source>
</reference>
<dbReference type="AlphaFoldDB" id="A0A3G7U9J3"/>
<evidence type="ECO:0000256" key="1">
    <source>
        <dbReference type="SAM" id="Phobius"/>
    </source>
</evidence>
<feature type="transmembrane region" description="Helical" evidence="1">
    <location>
        <begin position="35"/>
        <end position="59"/>
    </location>
</feature>
<gene>
    <name evidence="2" type="ORF">C4K03_3054</name>
</gene>
<organism evidence="2 3">
    <name type="scientific">Pseudomonas synxantha</name>
    <dbReference type="NCBI Taxonomy" id="47883"/>
    <lineage>
        <taxon>Bacteria</taxon>
        <taxon>Pseudomonadati</taxon>
        <taxon>Pseudomonadota</taxon>
        <taxon>Gammaproteobacteria</taxon>
        <taxon>Pseudomonadales</taxon>
        <taxon>Pseudomonadaceae</taxon>
        <taxon>Pseudomonas</taxon>
    </lineage>
</organism>
<dbReference type="GO" id="GO:0005886">
    <property type="term" value="C:plasma membrane"/>
    <property type="evidence" value="ECO:0007669"/>
    <property type="project" value="InterPro"/>
</dbReference>
<accession>A0A3G7U9J3</accession>
<evidence type="ECO:0008006" key="4">
    <source>
        <dbReference type="Google" id="ProtNLM"/>
    </source>
</evidence>
<feature type="transmembrane region" description="Helical" evidence="1">
    <location>
        <begin position="90"/>
        <end position="112"/>
    </location>
</feature>
<keyword evidence="1" id="KW-0472">Membrane</keyword>
<protein>
    <recommendedName>
        <fullName evidence="4">FUSC family protein</fullName>
    </recommendedName>
</protein>
<feature type="transmembrane region" description="Helical" evidence="1">
    <location>
        <begin position="322"/>
        <end position="339"/>
    </location>
</feature>
<dbReference type="Proteomes" id="UP000268696">
    <property type="component" value="Chromosome"/>
</dbReference>
<name>A0A3G7U9J3_9PSED</name>
<feature type="transmembrane region" description="Helical" evidence="1">
    <location>
        <begin position="12"/>
        <end position="29"/>
    </location>
</feature>
<feature type="transmembrane region" description="Helical" evidence="1">
    <location>
        <begin position="378"/>
        <end position="395"/>
    </location>
</feature>
<proteinExistence type="predicted"/>